<reference evidence="2 3" key="1">
    <citation type="submission" date="2023-10" db="EMBL/GenBank/DDBJ databases">
        <title>Genome-Wide Identification Analysis in wild type Solanum Pinnatisectum Reveals Some Genes Defensing Phytophthora Infestans.</title>
        <authorList>
            <person name="Sun C."/>
        </authorList>
    </citation>
    <scope>NUCLEOTIDE SEQUENCE [LARGE SCALE GENOMIC DNA]</scope>
    <source>
        <strain evidence="2">LQN</strain>
        <tissue evidence="2">Leaf</tissue>
    </source>
</reference>
<accession>A0AAV9MG68</accession>
<evidence type="ECO:0000313" key="3">
    <source>
        <dbReference type="Proteomes" id="UP001311915"/>
    </source>
</evidence>
<keyword evidence="3" id="KW-1185">Reference proteome</keyword>
<dbReference type="EMBL" id="JAWPEI010000001">
    <property type="protein sequence ID" value="KAK4737051.1"/>
    <property type="molecule type" value="Genomic_DNA"/>
</dbReference>
<dbReference type="Proteomes" id="UP001311915">
    <property type="component" value="Unassembled WGS sequence"/>
</dbReference>
<sequence>MRISSIKTITNTSKYCLNTLFIKSMKAARALFSCLQNVTISDFEIMITEEPSFFFTNNTGVPHAKILGLMKPLSRRSFNYSFNSLSSARAILLGGIEIGWVFGRRSIPKSILLPGGTPGKSSGNNFGNSLTTGTDSKVGVSELESLTQTK</sequence>
<organism evidence="2 3">
    <name type="scientific">Solanum pinnatisectum</name>
    <name type="common">tansyleaf nightshade</name>
    <dbReference type="NCBI Taxonomy" id="50273"/>
    <lineage>
        <taxon>Eukaryota</taxon>
        <taxon>Viridiplantae</taxon>
        <taxon>Streptophyta</taxon>
        <taxon>Embryophyta</taxon>
        <taxon>Tracheophyta</taxon>
        <taxon>Spermatophyta</taxon>
        <taxon>Magnoliopsida</taxon>
        <taxon>eudicotyledons</taxon>
        <taxon>Gunneridae</taxon>
        <taxon>Pentapetalae</taxon>
        <taxon>asterids</taxon>
        <taxon>lamiids</taxon>
        <taxon>Solanales</taxon>
        <taxon>Solanaceae</taxon>
        <taxon>Solanoideae</taxon>
        <taxon>Solaneae</taxon>
        <taxon>Solanum</taxon>
    </lineage>
</organism>
<comment type="caution">
    <text evidence="2">The sequence shown here is derived from an EMBL/GenBank/DDBJ whole genome shotgun (WGS) entry which is preliminary data.</text>
</comment>
<feature type="region of interest" description="Disordered" evidence="1">
    <location>
        <begin position="122"/>
        <end position="150"/>
    </location>
</feature>
<name>A0AAV9MG68_9SOLN</name>
<proteinExistence type="predicted"/>
<evidence type="ECO:0000256" key="1">
    <source>
        <dbReference type="SAM" id="MobiDB-lite"/>
    </source>
</evidence>
<protein>
    <submittedName>
        <fullName evidence="2">Uncharacterized protein</fullName>
    </submittedName>
</protein>
<evidence type="ECO:0000313" key="2">
    <source>
        <dbReference type="EMBL" id="KAK4737051.1"/>
    </source>
</evidence>
<feature type="compositionally biased region" description="Polar residues" evidence="1">
    <location>
        <begin position="122"/>
        <end position="135"/>
    </location>
</feature>
<gene>
    <name evidence="2" type="ORF">R3W88_000748</name>
</gene>
<dbReference type="AlphaFoldDB" id="A0AAV9MG68"/>